<dbReference type="AlphaFoldDB" id="A0A0C3C0C3"/>
<dbReference type="SUPFAM" id="SSF55729">
    <property type="entry name" value="Acyl-CoA N-acyltransferases (Nat)"/>
    <property type="match status" value="1"/>
</dbReference>
<evidence type="ECO:0000256" key="1">
    <source>
        <dbReference type="SAM" id="MobiDB-lite"/>
    </source>
</evidence>
<protein>
    <submittedName>
        <fullName evidence="2">Uncharacterized protein</fullName>
    </submittedName>
</protein>
<feature type="region of interest" description="Disordered" evidence="1">
    <location>
        <begin position="543"/>
        <end position="566"/>
    </location>
</feature>
<dbReference type="InterPro" id="IPR016181">
    <property type="entry name" value="Acyl_CoA_acyltransferase"/>
</dbReference>
<feature type="compositionally biased region" description="Low complexity" evidence="1">
    <location>
        <begin position="501"/>
        <end position="513"/>
    </location>
</feature>
<feature type="region of interest" description="Disordered" evidence="1">
    <location>
        <begin position="490"/>
        <end position="513"/>
    </location>
</feature>
<dbReference type="Gene3D" id="3.40.630.30">
    <property type="match status" value="1"/>
</dbReference>
<name>A0A0C3C0C3_HEBCY</name>
<reference evidence="3" key="2">
    <citation type="submission" date="2015-01" db="EMBL/GenBank/DDBJ databases">
        <title>Evolutionary Origins and Diversification of the Mycorrhizal Mutualists.</title>
        <authorList>
            <consortium name="DOE Joint Genome Institute"/>
            <consortium name="Mycorrhizal Genomics Consortium"/>
            <person name="Kohler A."/>
            <person name="Kuo A."/>
            <person name="Nagy L.G."/>
            <person name="Floudas D."/>
            <person name="Copeland A."/>
            <person name="Barry K.W."/>
            <person name="Cichocki N."/>
            <person name="Veneault-Fourrey C."/>
            <person name="LaButti K."/>
            <person name="Lindquist E.A."/>
            <person name="Lipzen A."/>
            <person name="Lundell T."/>
            <person name="Morin E."/>
            <person name="Murat C."/>
            <person name="Riley R."/>
            <person name="Ohm R."/>
            <person name="Sun H."/>
            <person name="Tunlid A."/>
            <person name="Henrissat B."/>
            <person name="Grigoriev I.V."/>
            <person name="Hibbett D.S."/>
            <person name="Martin F."/>
        </authorList>
    </citation>
    <scope>NUCLEOTIDE SEQUENCE [LARGE SCALE GENOMIC DNA]</scope>
    <source>
        <strain evidence="3">h7</strain>
    </source>
</reference>
<feature type="region of interest" description="Disordered" evidence="1">
    <location>
        <begin position="75"/>
        <end position="151"/>
    </location>
</feature>
<sequence>MSVRTAPAPLKGVERVYVEQGLEGLDENIDLLESYFKEMQKTTVETAYGPDDFLSFAGCAHYFGVIMLETLPAVPSESNQDDVTDEDAEGELEEDTLPVSRATSPPSSMAHSPSDFGFPNITVSSSESGDDSPLITSYMSPRTRSEQERDEKWEKYFQSDLQEMGELFLEPEEDPNAPFFPKSESLSPTPDLPHTSESSMAVDDCIDCPDEEGSAEPVMQEGPSTFYRVTKDPFRPSPVDVNFGREYLQSLPSVSSPRETISPVSPLDRNNPNLEALIYDAAIRLRSELRSNRVRAHEQRLPAPVVEEQKPPTPIGLIYLSTSQNFLDPLHMGECNMGMYIDPAFREKAAIVNAINEVTKVAFSNRDCHRLQAIIVDYEDKLSTLELLASAGFRHEGSRRHAFFSNAAQEWKDVTYFSMLATDWVYDENGDKKRPPVSLRPKSLWDDLLSRHQRECDDLVRLEEKQAKRLKRVASTETIREFASSGIVLQKRRRTDSGQESTGSISSPGSSFSESLSFQRQASLLHSPEPIQLREVTLSLRSPPRRKFSDSRSSISSGSSFSNVSSTSDWEMLDDEAIGDLLPHSPVNGINTVTTA</sequence>
<organism evidence="2 3">
    <name type="scientific">Hebeloma cylindrosporum</name>
    <dbReference type="NCBI Taxonomy" id="76867"/>
    <lineage>
        <taxon>Eukaryota</taxon>
        <taxon>Fungi</taxon>
        <taxon>Dikarya</taxon>
        <taxon>Basidiomycota</taxon>
        <taxon>Agaricomycotina</taxon>
        <taxon>Agaricomycetes</taxon>
        <taxon>Agaricomycetidae</taxon>
        <taxon>Agaricales</taxon>
        <taxon>Agaricineae</taxon>
        <taxon>Hymenogastraceae</taxon>
        <taxon>Hebeloma</taxon>
    </lineage>
</organism>
<gene>
    <name evidence="2" type="ORF">M413DRAFT_131449</name>
</gene>
<proteinExistence type="predicted"/>
<reference evidence="2 3" key="1">
    <citation type="submission" date="2014-04" db="EMBL/GenBank/DDBJ databases">
        <authorList>
            <consortium name="DOE Joint Genome Institute"/>
            <person name="Kuo A."/>
            <person name="Gay G."/>
            <person name="Dore J."/>
            <person name="Kohler A."/>
            <person name="Nagy L.G."/>
            <person name="Floudas D."/>
            <person name="Copeland A."/>
            <person name="Barry K.W."/>
            <person name="Cichocki N."/>
            <person name="Veneault-Fourrey C."/>
            <person name="LaButti K."/>
            <person name="Lindquist E.A."/>
            <person name="Lipzen A."/>
            <person name="Lundell T."/>
            <person name="Morin E."/>
            <person name="Murat C."/>
            <person name="Sun H."/>
            <person name="Tunlid A."/>
            <person name="Henrissat B."/>
            <person name="Grigoriev I.V."/>
            <person name="Hibbett D.S."/>
            <person name="Martin F."/>
            <person name="Nordberg H.P."/>
            <person name="Cantor M.N."/>
            <person name="Hua S.X."/>
        </authorList>
    </citation>
    <scope>NUCLEOTIDE SEQUENCE [LARGE SCALE GENOMIC DNA]</scope>
    <source>
        <strain evidence="3">h7</strain>
    </source>
</reference>
<dbReference type="Proteomes" id="UP000053424">
    <property type="component" value="Unassembled WGS sequence"/>
</dbReference>
<accession>A0A0C3C0C3</accession>
<dbReference type="OrthoDB" id="64477at2759"/>
<evidence type="ECO:0000313" key="3">
    <source>
        <dbReference type="Proteomes" id="UP000053424"/>
    </source>
</evidence>
<dbReference type="EMBL" id="KN831778">
    <property type="protein sequence ID" value="KIM42330.1"/>
    <property type="molecule type" value="Genomic_DNA"/>
</dbReference>
<feature type="compositionally biased region" description="Acidic residues" evidence="1">
    <location>
        <begin position="79"/>
        <end position="96"/>
    </location>
</feature>
<feature type="compositionally biased region" description="Polar residues" evidence="1">
    <location>
        <begin position="101"/>
        <end position="111"/>
    </location>
</feature>
<keyword evidence="3" id="KW-1185">Reference proteome</keyword>
<dbReference type="HOGENOM" id="CLU_434771_0_0_1"/>
<feature type="region of interest" description="Disordered" evidence="1">
    <location>
        <begin position="171"/>
        <end position="204"/>
    </location>
</feature>
<feature type="compositionally biased region" description="Low complexity" evidence="1">
    <location>
        <begin position="551"/>
        <end position="566"/>
    </location>
</feature>
<evidence type="ECO:0000313" key="2">
    <source>
        <dbReference type="EMBL" id="KIM42330.1"/>
    </source>
</evidence>